<name>A0A848LRU2_9BACT</name>
<evidence type="ECO:0000256" key="3">
    <source>
        <dbReference type="ARBA" id="ARBA00022475"/>
    </source>
</evidence>
<feature type="transmembrane region" description="Helical" evidence="7">
    <location>
        <begin position="344"/>
        <end position="362"/>
    </location>
</feature>
<dbReference type="GO" id="GO:0005886">
    <property type="term" value="C:plasma membrane"/>
    <property type="evidence" value="ECO:0007669"/>
    <property type="project" value="UniProtKB-SubCell"/>
</dbReference>
<keyword evidence="5 7" id="KW-1133">Transmembrane helix</keyword>
<feature type="transmembrane region" description="Helical" evidence="7">
    <location>
        <begin position="369"/>
        <end position="394"/>
    </location>
</feature>
<dbReference type="RefSeq" id="WP_169349858.1">
    <property type="nucleotide sequence ID" value="NZ_JABBJJ010000259.1"/>
</dbReference>
<feature type="transmembrane region" description="Helical" evidence="7">
    <location>
        <begin position="83"/>
        <end position="103"/>
    </location>
</feature>
<dbReference type="Pfam" id="PF03916">
    <property type="entry name" value="NrfD"/>
    <property type="match status" value="1"/>
</dbReference>
<evidence type="ECO:0000313" key="8">
    <source>
        <dbReference type="EMBL" id="NMO20645.1"/>
    </source>
</evidence>
<keyword evidence="6 7" id="KW-0472">Membrane</keyword>
<protein>
    <submittedName>
        <fullName evidence="8">Polysulfide reductase NrfD</fullName>
    </submittedName>
</protein>
<evidence type="ECO:0000256" key="4">
    <source>
        <dbReference type="ARBA" id="ARBA00022692"/>
    </source>
</evidence>
<dbReference type="PANTHER" id="PTHR43044:SF2">
    <property type="entry name" value="POLYSULPHIDE REDUCTASE NRFD"/>
    <property type="match status" value="1"/>
</dbReference>
<feature type="transmembrane region" description="Helical" evidence="7">
    <location>
        <begin position="262"/>
        <end position="282"/>
    </location>
</feature>
<comment type="similarity">
    <text evidence="2">Belongs to the NrfD family.</text>
</comment>
<evidence type="ECO:0000313" key="9">
    <source>
        <dbReference type="Proteomes" id="UP000518300"/>
    </source>
</evidence>
<evidence type="ECO:0000256" key="1">
    <source>
        <dbReference type="ARBA" id="ARBA00004651"/>
    </source>
</evidence>
<keyword evidence="9" id="KW-1185">Reference proteome</keyword>
<organism evidence="8 9">
    <name type="scientific">Pyxidicoccus fallax</name>
    <dbReference type="NCBI Taxonomy" id="394095"/>
    <lineage>
        <taxon>Bacteria</taxon>
        <taxon>Pseudomonadati</taxon>
        <taxon>Myxococcota</taxon>
        <taxon>Myxococcia</taxon>
        <taxon>Myxococcales</taxon>
        <taxon>Cystobacterineae</taxon>
        <taxon>Myxococcaceae</taxon>
        <taxon>Pyxidicoccus</taxon>
    </lineage>
</organism>
<keyword evidence="4 7" id="KW-0812">Transmembrane</keyword>
<feature type="transmembrane region" description="Helical" evidence="7">
    <location>
        <begin position="161"/>
        <end position="183"/>
    </location>
</feature>
<evidence type="ECO:0000256" key="5">
    <source>
        <dbReference type="ARBA" id="ARBA00022989"/>
    </source>
</evidence>
<evidence type="ECO:0000256" key="7">
    <source>
        <dbReference type="SAM" id="Phobius"/>
    </source>
</evidence>
<evidence type="ECO:0000256" key="2">
    <source>
        <dbReference type="ARBA" id="ARBA00008929"/>
    </source>
</evidence>
<dbReference type="AlphaFoldDB" id="A0A848LRU2"/>
<feature type="transmembrane region" description="Helical" evidence="7">
    <location>
        <begin position="303"/>
        <end position="324"/>
    </location>
</feature>
<sequence>MSHQHLSPLREPLVSEARTLGQLTEEICAPMERPPTWKWWAAFAIAVSILGTGAGIVAYQVGTGIGVWGLNKTVGWAFDITNFVFWVGIGHAGTLISAILFLFRQKWRTSINRAAEAMTLFAVMCAALFPVIHMGRPWLAFWVLPYPNDRGSLWVNFRSPLLWDVFAISTYFTVSAVFWYVGLIPDLATVRDRAKAGIRKAVFKVLSLGWTGSHRTWSRYETVYLLLAGLATPLVLSVHTIVSMDFATSVIPGWHTTIFPPYFVAGAVFSGFAMVLTLMIITRVVLGYEHLITIRHLENMTKVIIVTGGIVSLAYGTEVFIAWYSGNEYERYAFLNRAFGPYAWAYWTMVTCNVVSPHLFWFKKIRTSPAAIFVLSLVINVGMWFERFVIIVTSLHRDFLPSSWSMYTPTMVEVGTFIGTFGLFFTLFLLFVRVLPIISIGEVKSVLGFARAEVPVDAEPRKPAHSAPEPLPAVQGPMAAPALALVTRKDAPV</sequence>
<gene>
    <name evidence="8" type="primary">nrfD</name>
    <name evidence="8" type="ORF">HG543_38195</name>
</gene>
<evidence type="ECO:0000256" key="6">
    <source>
        <dbReference type="ARBA" id="ARBA00023136"/>
    </source>
</evidence>
<comment type="caution">
    <text evidence="8">The sequence shown here is derived from an EMBL/GenBank/DDBJ whole genome shotgun (WGS) entry which is preliminary data.</text>
</comment>
<feature type="transmembrane region" description="Helical" evidence="7">
    <location>
        <begin position="223"/>
        <end position="242"/>
    </location>
</feature>
<dbReference type="InterPro" id="IPR005614">
    <property type="entry name" value="NrfD-like"/>
</dbReference>
<accession>A0A848LRU2</accession>
<dbReference type="PANTHER" id="PTHR43044">
    <property type="match status" value="1"/>
</dbReference>
<reference evidence="8 9" key="1">
    <citation type="submission" date="2020-04" db="EMBL/GenBank/DDBJ databases">
        <title>Draft genome of Pyxidicoccus fallax type strain.</title>
        <authorList>
            <person name="Whitworth D.E."/>
        </authorList>
    </citation>
    <scope>NUCLEOTIDE SEQUENCE [LARGE SCALE GENOMIC DNA]</scope>
    <source>
        <strain evidence="8 9">DSM 14698</strain>
    </source>
</reference>
<feature type="transmembrane region" description="Helical" evidence="7">
    <location>
        <begin position="414"/>
        <end position="435"/>
    </location>
</feature>
<dbReference type="EMBL" id="JABBJJ010000259">
    <property type="protein sequence ID" value="NMO20645.1"/>
    <property type="molecule type" value="Genomic_DNA"/>
</dbReference>
<feature type="transmembrane region" description="Helical" evidence="7">
    <location>
        <begin position="39"/>
        <end position="63"/>
    </location>
</feature>
<feature type="transmembrane region" description="Helical" evidence="7">
    <location>
        <begin position="115"/>
        <end position="141"/>
    </location>
</feature>
<proteinExistence type="inferred from homology"/>
<dbReference type="Proteomes" id="UP000518300">
    <property type="component" value="Unassembled WGS sequence"/>
</dbReference>
<comment type="subcellular location">
    <subcellularLocation>
        <location evidence="1">Cell membrane</location>
        <topology evidence="1">Multi-pass membrane protein</topology>
    </subcellularLocation>
</comment>
<keyword evidence="3" id="KW-1003">Cell membrane</keyword>